<dbReference type="Gene3D" id="4.10.400.10">
    <property type="entry name" value="Low-density Lipoprotein Receptor"/>
    <property type="match status" value="2"/>
</dbReference>
<evidence type="ECO:0000256" key="3">
    <source>
        <dbReference type="ARBA" id="ARBA00022692"/>
    </source>
</evidence>
<keyword evidence="4" id="KW-0677">Repeat</keyword>
<dbReference type="Pfam" id="PF00057">
    <property type="entry name" value="Ldl_recept_a"/>
    <property type="match status" value="2"/>
</dbReference>
<dbReference type="Ensembl" id="ENSENLT00000011572.1">
    <property type="protein sequence ID" value="ENSENLP00000011078.1"/>
    <property type="gene ID" value="ENSENLG00000005357.1"/>
</dbReference>
<evidence type="ECO:0000256" key="6">
    <source>
        <dbReference type="ARBA" id="ARBA00023136"/>
    </source>
</evidence>
<dbReference type="PROSITE" id="PS50068">
    <property type="entry name" value="LDLRA_2"/>
    <property type="match status" value="2"/>
</dbReference>
<dbReference type="SMART" id="SM00192">
    <property type="entry name" value="LDLa"/>
    <property type="match status" value="2"/>
</dbReference>
<comment type="caution">
    <text evidence="8">Lacks conserved residue(s) required for the propagation of feature annotation.</text>
</comment>
<evidence type="ECO:0000256" key="8">
    <source>
        <dbReference type="PROSITE-ProRule" id="PRU00124"/>
    </source>
</evidence>
<dbReference type="GO" id="GO:0005886">
    <property type="term" value="C:plasma membrane"/>
    <property type="evidence" value="ECO:0007669"/>
    <property type="project" value="TreeGrafter"/>
</dbReference>
<keyword evidence="7 8" id="KW-1015">Disulfide bond</keyword>
<dbReference type="InterPro" id="IPR002172">
    <property type="entry name" value="LDrepeatLR_classA_rpt"/>
</dbReference>
<dbReference type="InParanoid" id="A0A665TVD1"/>
<dbReference type="PANTHER" id="PTHR24270">
    <property type="entry name" value="LOW-DENSITY LIPOPROTEIN RECEPTOR-RELATED"/>
    <property type="match status" value="1"/>
</dbReference>
<name>A0A665TVD1_ECHNA</name>
<dbReference type="Proteomes" id="UP000472264">
    <property type="component" value="Chromosome 18"/>
</dbReference>
<comment type="subcellular location">
    <subcellularLocation>
        <location evidence="2">Endomembrane system</location>
    </subcellularLocation>
    <subcellularLocation>
        <location evidence="1">Membrane</location>
        <topology evidence="1">Single-pass membrane protein</topology>
    </subcellularLocation>
</comment>
<keyword evidence="10" id="KW-1185">Reference proteome</keyword>
<dbReference type="GO" id="GO:0016192">
    <property type="term" value="P:vesicle-mediated transport"/>
    <property type="evidence" value="ECO:0007669"/>
    <property type="project" value="UniProtKB-ARBA"/>
</dbReference>
<dbReference type="InterPro" id="IPR036055">
    <property type="entry name" value="LDL_receptor-like_sf"/>
</dbReference>
<evidence type="ECO:0000313" key="10">
    <source>
        <dbReference type="Proteomes" id="UP000472264"/>
    </source>
</evidence>
<evidence type="ECO:0000313" key="9">
    <source>
        <dbReference type="Ensembl" id="ENSENLP00000011078.1"/>
    </source>
</evidence>
<organism evidence="9 10">
    <name type="scientific">Echeneis naucrates</name>
    <name type="common">Live sharksucker</name>
    <dbReference type="NCBI Taxonomy" id="173247"/>
    <lineage>
        <taxon>Eukaryota</taxon>
        <taxon>Metazoa</taxon>
        <taxon>Chordata</taxon>
        <taxon>Craniata</taxon>
        <taxon>Vertebrata</taxon>
        <taxon>Euteleostomi</taxon>
        <taxon>Actinopterygii</taxon>
        <taxon>Neopterygii</taxon>
        <taxon>Teleostei</taxon>
        <taxon>Neoteleostei</taxon>
        <taxon>Acanthomorphata</taxon>
        <taxon>Carangaria</taxon>
        <taxon>Carangiformes</taxon>
        <taxon>Echeneidae</taxon>
        <taxon>Echeneis</taxon>
    </lineage>
</organism>
<feature type="disulfide bond" evidence="8">
    <location>
        <begin position="10"/>
        <end position="28"/>
    </location>
</feature>
<feature type="disulfide bond" evidence="8">
    <location>
        <begin position="71"/>
        <end position="86"/>
    </location>
</feature>
<keyword evidence="5" id="KW-1133">Transmembrane helix</keyword>
<sequence length="110" mass="12700">VCGGRDHFLCATGICIPQKLVCNGYNDCDDWNLSDERNCGETHTDTQDFYFGEHHEHRCGDGRCVSRNWLCDGDNDCLDKTDELNCCETLKTLLLLLLCNYYYLHEIQLK</sequence>
<keyword evidence="3" id="KW-0812">Transmembrane</keyword>
<dbReference type="GO" id="GO:0012505">
    <property type="term" value="C:endomembrane system"/>
    <property type="evidence" value="ECO:0007669"/>
    <property type="project" value="UniProtKB-SubCell"/>
</dbReference>
<dbReference type="SUPFAM" id="SSF57424">
    <property type="entry name" value="LDL receptor-like module"/>
    <property type="match status" value="2"/>
</dbReference>
<dbReference type="PROSITE" id="PS01209">
    <property type="entry name" value="LDLRA_1"/>
    <property type="match status" value="1"/>
</dbReference>
<reference evidence="9" key="2">
    <citation type="submission" date="2025-08" db="UniProtKB">
        <authorList>
            <consortium name="Ensembl"/>
        </authorList>
    </citation>
    <scope>IDENTIFICATION</scope>
</reference>
<proteinExistence type="predicted"/>
<dbReference type="InterPro" id="IPR050685">
    <property type="entry name" value="LDLR"/>
</dbReference>
<reference evidence="9" key="3">
    <citation type="submission" date="2025-09" db="UniProtKB">
        <authorList>
            <consortium name="Ensembl"/>
        </authorList>
    </citation>
    <scope>IDENTIFICATION</scope>
</reference>
<evidence type="ECO:0000256" key="7">
    <source>
        <dbReference type="ARBA" id="ARBA00023157"/>
    </source>
</evidence>
<dbReference type="CDD" id="cd00112">
    <property type="entry name" value="LDLa"/>
    <property type="match status" value="2"/>
</dbReference>
<evidence type="ECO:0000256" key="4">
    <source>
        <dbReference type="ARBA" id="ARBA00022737"/>
    </source>
</evidence>
<evidence type="ECO:0000256" key="2">
    <source>
        <dbReference type="ARBA" id="ARBA00004308"/>
    </source>
</evidence>
<evidence type="ECO:0000256" key="1">
    <source>
        <dbReference type="ARBA" id="ARBA00004167"/>
    </source>
</evidence>
<dbReference type="AlphaFoldDB" id="A0A665TVD1"/>
<dbReference type="InterPro" id="IPR023415">
    <property type="entry name" value="LDLR_class-A_CS"/>
</dbReference>
<protein>
    <submittedName>
        <fullName evidence="9">Uncharacterized protein</fullName>
    </submittedName>
</protein>
<reference evidence="9" key="1">
    <citation type="submission" date="2021-04" db="EMBL/GenBank/DDBJ databases">
        <authorList>
            <consortium name="Wellcome Sanger Institute Data Sharing"/>
        </authorList>
    </citation>
    <scope>NUCLEOTIDE SEQUENCE [LARGE SCALE GENOMIC DNA]</scope>
</reference>
<accession>A0A665TVD1</accession>
<keyword evidence="6" id="KW-0472">Membrane</keyword>
<evidence type="ECO:0000256" key="5">
    <source>
        <dbReference type="ARBA" id="ARBA00022989"/>
    </source>
</evidence>
<feature type="disulfide bond" evidence="8">
    <location>
        <begin position="59"/>
        <end position="77"/>
    </location>
</feature>
<dbReference type="PRINTS" id="PR00261">
    <property type="entry name" value="LDLRECEPTOR"/>
</dbReference>
<dbReference type="OMA" id="ELNCCET"/>